<protein>
    <recommendedName>
        <fullName evidence="3">DUF7847 domain-containing protein</fullName>
    </recommendedName>
</protein>
<evidence type="ECO:0000259" key="3">
    <source>
        <dbReference type="Pfam" id="PF25231"/>
    </source>
</evidence>
<feature type="transmembrane region" description="Helical" evidence="2">
    <location>
        <begin position="193"/>
        <end position="214"/>
    </location>
</feature>
<name>A0ABW2PCS8_9ACTN</name>
<feature type="transmembrane region" description="Helical" evidence="2">
    <location>
        <begin position="326"/>
        <end position="359"/>
    </location>
</feature>
<comment type="caution">
    <text evidence="4">The sequence shown here is derived from an EMBL/GenBank/DDBJ whole genome shotgun (WGS) entry which is preliminary data.</text>
</comment>
<dbReference type="Proteomes" id="UP001596496">
    <property type="component" value="Unassembled WGS sequence"/>
</dbReference>
<dbReference type="EMBL" id="JBHTCG010000031">
    <property type="protein sequence ID" value="MFC7386847.1"/>
    <property type="molecule type" value="Genomic_DNA"/>
</dbReference>
<accession>A0ABW2PCS8</accession>
<keyword evidence="5" id="KW-1185">Reference proteome</keyword>
<feature type="region of interest" description="Disordered" evidence="1">
    <location>
        <begin position="1"/>
        <end position="165"/>
    </location>
</feature>
<evidence type="ECO:0000256" key="2">
    <source>
        <dbReference type="SAM" id="Phobius"/>
    </source>
</evidence>
<keyword evidence="2" id="KW-0472">Membrane</keyword>
<keyword evidence="2" id="KW-0812">Transmembrane</keyword>
<feature type="transmembrane region" description="Helical" evidence="2">
    <location>
        <begin position="293"/>
        <end position="320"/>
    </location>
</feature>
<evidence type="ECO:0000313" key="4">
    <source>
        <dbReference type="EMBL" id="MFC7386847.1"/>
    </source>
</evidence>
<feature type="domain" description="DUF7847" evidence="3">
    <location>
        <begin position="172"/>
        <end position="453"/>
    </location>
</feature>
<reference evidence="5" key="1">
    <citation type="journal article" date="2019" name="Int. J. Syst. Evol. Microbiol.">
        <title>The Global Catalogue of Microorganisms (GCM) 10K type strain sequencing project: providing services to taxonomists for standard genome sequencing and annotation.</title>
        <authorList>
            <consortium name="The Broad Institute Genomics Platform"/>
            <consortium name="The Broad Institute Genome Sequencing Center for Infectious Disease"/>
            <person name="Wu L."/>
            <person name="Ma J."/>
        </authorList>
    </citation>
    <scope>NUCLEOTIDE SEQUENCE [LARGE SCALE GENOMIC DNA]</scope>
    <source>
        <strain evidence="5">CECT 7649</strain>
    </source>
</reference>
<feature type="compositionally biased region" description="Gly residues" evidence="1">
    <location>
        <begin position="131"/>
        <end position="153"/>
    </location>
</feature>
<keyword evidence="2" id="KW-1133">Transmembrane helix</keyword>
<feature type="transmembrane region" description="Helical" evidence="2">
    <location>
        <begin position="234"/>
        <end position="260"/>
    </location>
</feature>
<organism evidence="4 5">
    <name type="scientific">Sphaerisporangium rhizosphaerae</name>
    <dbReference type="NCBI Taxonomy" id="2269375"/>
    <lineage>
        <taxon>Bacteria</taxon>
        <taxon>Bacillati</taxon>
        <taxon>Actinomycetota</taxon>
        <taxon>Actinomycetes</taxon>
        <taxon>Streptosporangiales</taxon>
        <taxon>Streptosporangiaceae</taxon>
        <taxon>Sphaerisporangium</taxon>
    </lineage>
</organism>
<feature type="compositionally biased region" description="Pro residues" evidence="1">
    <location>
        <begin position="91"/>
        <end position="130"/>
    </location>
</feature>
<dbReference type="RefSeq" id="WP_380830566.1">
    <property type="nucleotide sequence ID" value="NZ_JBHTCG010000031.1"/>
</dbReference>
<feature type="transmembrane region" description="Helical" evidence="2">
    <location>
        <begin position="379"/>
        <end position="400"/>
    </location>
</feature>
<feature type="compositionally biased region" description="Pro residues" evidence="1">
    <location>
        <begin position="19"/>
        <end position="28"/>
    </location>
</feature>
<evidence type="ECO:0000313" key="5">
    <source>
        <dbReference type="Proteomes" id="UP001596496"/>
    </source>
</evidence>
<feature type="compositionally biased region" description="Low complexity" evidence="1">
    <location>
        <begin position="44"/>
        <end position="59"/>
    </location>
</feature>
<gene>
    <name evidence="4" type="ORF">ACFQSB_31875</name>
</gene>
<evidence type="ECO:0000256" key="1">
    <source>
        <dbReference type="SAM" id="MobiDB-lite"/>
    </source>
</evidence>
<proteinExistence type="predicted"/>
<dbReference type="InterPro" id="IPR057169">
    <property type="entry name" value="DUF7847"/>
</dbReference>
<feature type="transmembrane region" description="Helical" evidence="2">
    <location>
        <begin position="406"/>
        <end position="431"/>
    </location>
</feature>
<sequence>MSDGHGSAPGTPPGWAQNQPPPYVPPGQAPWTSPGAANPPSDEPAAATAQPGAPAGGTPQSPPEQTAPGRAGGGTPQDAPPQGPGYGQQSPPQPPPQGQSYPPPQGQSYPPPPGQPYAPPSPGQPYPPGPYGGYGGYGGYGPHGQGPGYGGQYGFRPPPQAPRPGIIPLRPLALGDILDGTIKLIRSNPKATLGLSAIAAAIGVLPLSIGQAVYYGSVGEIIADPDTLAAGRELPMGGVIAQFGGALMTLVIQFFLVTVLTGMLTRVLGRAVFGGRITIGEAWRLTRGRLPALFGLALLTGLIALAPLVVVGGLIFLLIAADASGALITLLAILSVMGYVAYLVTVSTRFSLAAAAVVLERRGVVEAMRRSWRLVGTGFWRVLGILILTQLLVAMLGYILSLPVTIVSLVVSFGGQGTVAATVVTTVLLTVGGILSSMITYPVQAGVNGLLYTDLRMRAEAFDLVLQTAALDQQRLGWVPATADELWHPSHAAGGAGPHVPGSPAAP</sequence>
<dbReference type="Pfam" id="PF25231">
    <property type="entry name" value="DUF7847"/>
    <property type="match status" value="1"/>
</dbReference>